<name>A0A1H2YNC5_9PSEU</name>
<proteinExistence type="predicted"/>
<evidence type="ECO:0000313" key="4">
    <source>
        <dbReference type="Proteomes" id="UP000199529"/>
    </source>
</evidence>
<dbReference type="OrthoDB" id="5069709at2"/>
<organism evidence="3 4">
    <name type="scientific">Saccharopolyspora shandongensis</name>
    <dbReference type="NCBI Taxonomy" id="418495"/>
    <lineage>
        <taxon>Bacteria</taxon>
        <taxon>Bacillati</taxon>
        <taxon>Actinomycetota</taxon>
        <taxon>Actinomycetes</taxon>
        <taxon>Pseudonocardiales</taxon>
        <taxon>Pseudonocardiaceae</taxon>
        <taxon>Saccharopolyspora</taxon>
    </lineage>
</organism>
<sequence length="233" mass="24231">MTDNSLVAPVESSREAWTGAGLADSIEGLADAIKSEGWVDDVLAGAGLAVEVAASALDPISALLSNGLGWAMEYFEPLREMLDELTGAPDVVQSHAKTWNNMATELGAMATDLEAHLKEDLPGWTGTASDAYHGMMANNVEAIGGLAAISAAMAAATEGAGGLVEQTREIVRDLIADLVARVIVWAVEAVFVVTIPVVAAQIAAAVVKWAARILTYTTGLITSLTNLTKLLDE</sequence>
<dbReference type="EMBL" id="FNOK01000007">
    <property type="protein sequence ID" value="SDX06485.1"/>
    <property type="molecule type" value="Genomic_DNA"/>
</dbReference>
<keyword evidence="1" id="KW-0472">Membrane</keyword>
<dbReference type="RefSeq" id="WP_093263964.1">
    <property type="nucleotide sequence ID" value="NZ_FNOK01000007.1"/>
</dbReference>
<dbReference type="InterPro" id="IPR036689">
    <property type="entry name" value="ESAT-6-like_sf"/>
</dbReference>
<keyword evidence="1" id="KW-0812">Transmembrane</keyword>
<dbReference type="Gene3D" id="1.10.287.1060">
    <property type="entry name" value="ESAT-6-like"/>
    <property type="match status" value="1"/>
</dbReference>
<dbReference type="STRING" id="418495.SAMN05216215_100794"/>
<protein>
    <recommendedName>
        <fullName evidence="2">Outer membrane channel protein CpnT-like N-terminal domain-containing protein</fullName>
    </recommendedName>
</protein>
<feature type="domain" description="Outer membrane channel protein CpnT-like N-terminal" evidence="2">
    <location>
        <begin position="89"/>
        <end position="206"/>
    </location>
</feature>
<dbReference type="AlphaFoldDB" id="A0A1H2YNC5"/>
<reference evidence="4" key="1">
    <citation type="submission" date="2016-10" db="EMBL/GenBank/DDBJ databases">
        <authorList>
            <person name="Varghese N."/>
            <person name="Submissions S."/>
        </authorList>
    </citation>
    <scope>NUCLEOTIDE SEQUENCE [LARGE SCALE GENOMIC DNA]</scope>
    <source>
        <strain evidence="4">CGMCC 4.3530</strain>
    </source>
</reference>
<accession>A0A1H2YNC5</accession>
<dbReference type="Proteomes" id="UP000199529">
    <property type="component" value="Unassembled WGS sequence"/>
</dbReference>
<keyword evidence="1" id="KW-1133">Transmembrane helix</keyword>
<evidence type="ECO:0000259" key="2">
    <source>
        <dbReference type="Pfam" id="PF25547"/>
    </source>
</evidence>
<dbReference type="SUPFAM" id="SSF140453">
    <property type="entry name" value="EsxAB dimer-like"/>
    <property type="match status" value="1"/>
</dbReference>
<dbReference type="InterPro" id="IPR057746">
    <property type="entry name" value="CpnT-like_N"/>
</dbReference>
<keyword evidence="4" id="KW-1185">Reference proteome</keyword>
<gene>
    <name evidence="3" type="ORF">SAMN05216215_100794</name>
</gene>
<feature type="transmembrane region" description="Helical" evidence="1">
    <location>
        <begin position="182"/>
        <end position="207"/>
    </location>
</feature>
<evidence type="ECO:0000256" key="1">
    <source>
        <dbReference type="SAM" id="Phobius"/>
    </source>
</evidence>
<dbReference type="Pfam" id="PF25547">
    <property type="entry name" value="WXG100_2"/>
    <property type="match status" value="1"/>
</dbReference>
<evidence type="ECO:0000313" key="3">
    <source>
        <dbReference type="EMBL" id="SDX06485.1"/>
    </source>
</evidence>